<dbReference type="Proteomes" id="UP000824214">
    <property type="component" value="Unassembled WGS sequence"/>
</dbReference>
<name>A0A9D2LYV1_9FIRM</name>
<accession>A0A9D2LYV1</accession>
<dbReference type="Pfam" id="PF13238">
    <property type="entry name" value="AAA_18"/>
    <property type="match status" value="1"/>
</dbReference>
<dbReference type="PANTHER" id="PTHR37816:SF2">
    <property type="entry name" value="DNA TOPOLOGY MODULATION PROTEIN FLAR-RELATED PROTEIN"/>
    <property type="match status" value="1"/>
</dbReference>
<dbReference type="InterPro" id="IPR052922">
    <property type="entry name" value="Cytidylate_Kinase-2"/>
</dbReference>
<evidence type="ECO:0000313" key="1">
    <source>
        <dbReference type="EMBL" id="HJB37544.1"/>
    </source>
</evidence>
<dbReference type="EMBL" id="DWXZ01000119">
    <property type="protein sequence ID" value="HJB37544.1"/>
    <property type="molecule type" value="Genomic_DNA"/>
</dbReference>
<gene>
    <name evidence="1" type="ORF">H9942_05695</name>
</gene>
<proteinExistence type="predicted"/>
<comment type="caution">
    <text evidence="1">The sequence shown here is derived from an EMBL/GenBank/DDBJ whole genome shotgun (WGS) entry which is preliminary data.</text>
</comment>
<sequence>MKQGVILCGLNGSGKSTLGRALAQRLGWEFLDIEDCFFPKTDPSYLYANPRSPQEAAALLVERATAAENFVLASVKGHYPGLAPLLTGAVWLRVDKATRARRVRQRSYEKFGERMRPGGDLFQQEEDFFAFTAQREDSEVEAWLATLRCPVVEVDGTLPIQENVERLAGRFSRP</sequence>
<reference evidence="1" key="1">
    <citation type="journal article" date="2021" name="PeerJ">
        <title>Extensive microbial diversity within the chicken gut microbiome revealed by metagenomics and culture.</title>
        <authorList>
            <person name="Gilroy R."/>
            <person name="Ravi A."/>
            <person name="Getino M."/>
            <person name="Pursley I."/>
            <person name="Horton D.L."/>
            <person name="Alikhan N.F."/>
            <person name="Baker D."/>
            <person name="Gharbi K."/>
            <person name="Hall N."/>
            <person name="Watson M."/>
            <person name="Adriaenssens E.M."/>
            <person name="Foster-Nyarko E."/>
            <person name="Jarju S."/>
            <person name="Secka A."/>
            <person name="Antonio M."/>
            <person name="Oren A."/>
            <person name="Chaudhuri R.R."/>
            <person name="La Ragione R."/>
            <person name="Hildebrand F."/>
            <person name="Pallen M.J."/>
        </authorList>
    </citation>
    <scope>NUCLEOTIDE SEQUENCE</scope>
    <source>
        <strain evidence="1">ChiBcolR8-3208</strain>
    </source>
</reference>
<evidence type="ECO:0000313" key="2">
    <source>
        <dbReference type="Proteomes" id="UP000824214"/>
    </source>
</evidence>
<reference evidence="1" key="2">
    <citation type="submission" date="2021-04" db="EMBL/GenBank/DDBJ databases">
        <authorList>
            <person name="Gilroy R."/>
        </authorList>
    </citation>
    <scope>NUCLEOTIDE SEQUENCE</scope>
    <source>
        <strain evidence="1">ChiBcolR8-3208</strain>
    </source>
</reference>
<protein>
    <submittedName>
        <fullName evidence="1">AAA family ATPase</fullName>
    </submittedName>
</protein>
<dbReference type="SUPFAM" id="SSF52540">
    <property type="entry name" value="P-loop containing nucleoside triphosphate hydrolases"/>
    <property type="match status" value="1"/>
</dbReference>
<dbReference type="AlphaFoldDB" id="A0A9D2LYV1"/>
<organism evidence="1 2">
    <name type="scientific">Candidatus Acutalibacter ornithocaccae</name>
    <dbReference type="NCBI Taxonomy" id="2838416"/>
    <lineage>
        <taxon>Bacteria</taxon>
        <taxon>Bacillati</taxon>
        <taxon>Bacillota</taxon>
        <taxon>Clostridia</taxon>
        <taxon>Eubacteriales</taxon>
        <taxon>Acutalibacteraceae</taxon>
        <taxon>Acutalibacter</taxon>
    </lineage>
</organism>
<dbReference type="PANTHER" id="PTHR37816">
    <property type="entry name" value="YALI0E33011P"/>
    <property type="match status" value="1"/>
</dbReference>
<dbReference type="Gene3D" id="3.40.50.300">
    <property type="entry name" value="P-loop containing nucleotide triphosphate hydrolases"/>
    <property type="match status" value="1"/>
</dbReference>
<dbReference type="InterPro" id="IPR027417">
    <property type="entry name" value="P-loop_NTPase"/>
</dbReference>